<feature type="transmembrane region" description="Helical" evidence="2">
    <location>
        <begin position="150"/>
        <end position="169"/>
    </location>
</feature>
<proteinExistence type="predicted"/>
<evidence type="ECO:0000256" key="2">
    <source>
        <dbReference type="SAM" id="Phobius"/>
    </source>
</evidence>
<keyword evidence="2" id="KW-1133">Transmembrane helix</keyword>
<dbReference type="PANTHER" id="PTHR40031:SF1">
    <property type="entry name" value="MEMBRANE-BOUND METAL-DEPENDENT HYDROLASE"/>
    <property type="match status" value="1"/>
</dbReference>
<name>A0A840VDR4_9BACT</name>
<dbReference type="InterPro" id="IPR007404">
    <property type="entry name" value="YdjM-like"/>
</dbReference>
<organism evidence="3 4">
    <name type="scientific">Haloferula luteola</name>
    <dbReference type="NCBI Taxonomy" id="595692"/>
    <lineage>
        <taxon>Bacteria</taxon>
        <taxon>Pseudomonadati</taxon>
        <taxon>Verrucomicrobiota</taxon>
        <taxon>Verrucomicrobiia</taxon>
        <taxon>Verrucomicrobiales</taxon>
        <taxon>Verrucomicrobiaceae</taxon>
        <taxon>Haloferula</taxon>
    </lineage>
</organism>
<protein>
    <submittedName>
        <fullName evidence="3">Inner membrane protein</fullName>
    </submittedName>
</protein>
<reference evidence="3 4" key="1">
    <citation type="submission" date="2020-08" db="EMBL/GenBank/DDBJ databases">
        <title>Genomic Encyclopedia of Type Strains, Phase IV (KMG-IV): sequencing the most valuable type-strain genomes for metagenomic binning, comparative biology and taxonomic classification.</title>
        <authorList>
            <person name="Goeker M."/>
        </authorList>
    </citation>
    <scope>NUCLEOTIDE SEQUENCE [LARGE SCALE GENOMIC DNA]</scope>
    <source>
        <strain evidence="3 4">YC6886</strain>
    </source>
</reference>
<evidence type="ECO:0000313" key="4">
    <source>
        <dbReference type="Proteomes" id="UP000557717"/>
    </source>
</evidence>
<keyword evidence="4" id="KW-1185">Reference proteome</keyword>
<evidence type="ECO:0000313" key="3">
    <source>
        <dbReference type="EMBL" id="MBB5351969.1"/>
    </source>
</evidence>
<feature type="transmembrane region" description="Helical" evidence="2">
    <location>
        <begin position="14"/>
        <end position="34"/>
    </location>
</feature>
<feature type="transmembrane region" description="Helical" evidence="2">
    <location>
        <begin position="120"/>
        <end position="138"/>
    </location>
</feature>
<dbReference type="AlphaFoldDB" id="A0A840VDR4"/>
<feature type="transmembrane region" description="Helical" evidence="2">
    <location>
        <begin position="82"/>
        <end position="108"/>
    </location>
</feature>
<evidence type="ECO:0000256" key="1">
    <source>
        <dbReference type="SAM" id="MobiDB-lite"/>
    </source>
</evidence>
<sequence length="354" mass="40414">MGALIAGRQLGRPALGWGILWAWIPSLDAVLLPFLDTVWDLRIQRAVFHSVVVLGAIAWALAKPLGKRWKKKKISPARAGWWVFLGASGSVLLDSFTVEGTQFLWPVVRHPWSFANLPAVDPWFSLPLLVAAGRWWFVEPKLWKKAEGRRFALICLGISASYLGLSFWAKSSVSQAALADLGKRGVALQRKIEVPAPYSILLWRVVIQHDDELWVSYRSLLDGERPMLWTIFPRREAALEAWSKRPEVRTFRAVTQDWCVARDRPSGVWLIDARQGESRTWDSRGLQLRPDPGWDVRKETKGDPMKKTEPQERHSKLMLERMWHRILGDQEGWEDRARLIGNPGAPQEYLGALH</sequence>
<dbReference type="Pfam" id="PF04307">
    <property type="entry name" value="YdjM"/>
    <property type="match status" value="1"/>
</dbReference>
<keyword evidence="2" id="KW-0812">Transmembrane</keyword>
<dbReference type="EMBL" id="JACHFD010000009">
    <property type="protein sequence ID" value="MBB5351969.1"/>
    <property type="molecule type" value="Genomic_DNA"/>
</dbReference>
<dbReference type="InterPro" id="IPR053170">
    <property type="entry name" value="Transcription_regulator"/>
</dbReference>
<keyword evidence="2" id="KW-0472">Membrane</keyword>
<dbReference type="Proteomes" id="UP000557717">
    <property type="component" value="Unassembled WGS sequence"/>
</dbReference>
<comment type="caution">
    <text evidence="3">The sequence shown here is derived from an EMBL/GenBank/DDBJ whole genome shotgun (WGS) entry which is preliminary data.</text>
</comment>
<gene>
    <name evidence="3" type="ORF">HNR46_002208</name>
</gene>
<accession>A0A840VDR4</accession>
<dbReference type="PANTHER" id="PTHR40031">
    <property type="entry name" value="HYPOTHETICAL MEMBRANE SPANNING PROTEIN"/>
    <property type="match status" value="1"/>
</dbReference>
<feature type="region of interest" description="Disordered" evidence="1">
    <location>
        <begin position="292"/>
        <end position="312"/>
    </location>
</feature>
<feature type="transmembrane region" description="Helical" evidence="2">
    <location>
        <begin position="46"/>
        <end position="62"/>
    </location>
</feature>